<keyword evidence="1" id="KW-0812">Transmembrane</keyword>
<reference evidence="2 3" key="1">
    <citation type="submission" date="2020-01" db="EMBL/GenBank/DDBJ databases">
        <title>Sulfitobacter sediminilitoris sp. nov., isolated from a tidal flat.</title>
        <authorList>
            <person name="Park S."/>
            <person name="Yoon J.-H."/>
        </authorList>
    </citation>
    <scope>NUCLEOTIDE SEQUENCE [LARGE SCALE GENOMIC DNA]</scope>
    <source>
        <strain evidence="2 3">JBTF-M27</strain>
    </source>
</reference>
<name>A0A6P0CDY5_9RHOB</name>
<keyword evidence="1" id="KW-0472">Membrane</keyword>
<evidence type="ECO:0000313" key="3">
    <source>
        <dbReference type="Proteomes" id="UP000468591"/>
    </source>
</evidence>
<keyword evidence="1" id="KW-1133">Transmembrane helix</keyword>
<proteinExistence type="predicted"/>
<dbReference type="EMBL" id="JAABNT010000007">
    <property type="protein sequence ID" value="NEK23315.1"/>
    <property type="molecule type" value="Genomic_DNA"/>
</dbReference>
<keyword evidence="3" id="KW-1185">Reference proteome</keyword>
<evidence type="ECO:0000313" key="2">
    <source>
        <dbReference type="EMBL" id="NEK23315.1"/>
    </source>
</evidence>
<protein>
    <submittedName>
        <fullName evidence="2">Uncharacterized protein</fullName>
    </submittedName>
</protein>
<evidence type="ECO:0000256" key="1">
    <source>
        <dbReference type="SAM" id="Phobius"/>
    </source>
</evidence>
<accession>A0A6P0CDY5</accession>
<dbReference type="Proteomes" id="UP000468591">
    <property type="component" value="Unassembled WGS sequence"/>
</dbReference>
<gene>
    <name evidence="2" type="ORF">GV827_12975</name>
</gene>
<feature type="transmembrane region" description="Helical" evidence="1">
    <location>
        <begin position="144"/>
        <end position="163"/>
    </location>
</feature>
<comment type="caution">
    <text evidence="2">The sequence shown here is derived from an EMBL/GenBank/DDBJ whole genome shotgun (WGS) entry which is preliminary data.</text>
</comment>
<dbReference type="RefSeq" id="WP_164354231.1">
    <property type="nucleotide sequence ID" value="NZ_JAABNT010000007.1"/>
</dbReference>
<feature type="transmembrane region" description="Helical" evidence="1">
    <location>
        <begin position="169"/>
        <end position="195"/>
    </location>
</feature>
<dbReference type="AlphaFoldDB" id="A0A6P0CDY5"/>
<feature type="transmembrane region" description="Helical" evidence="1">
    <location>
        <begin position="104"/>
        <end position="123"/>
    </location>
</feature>
<organism evidence="2 3">
    <name type="scientific">Sulfitobacter sediminilitoris</name>
    <dbReference type="NCBI Taxonomy" id="2698830"/>
    <lineage>
        <taxon>Bacteria</taxon>
        <taxon>Pseudomonadati</taxon>
        <taxon>Pseudomonadota</taxon>
        <taxon>Alphaproteobacteria</taxon>
        <taxon>Rhodobacterales</taxon>
        <taxon>Roseobacteraceae</taxon>
        <taxon>Sulfitobacter</taxon>
    </lineage>
</organism>
<feature type="transmembrane region" description="Helical" evidence="1">
    <location>
        <begin position="77"/>
        <end position="98"/>
    </location>
</feature>
<sequence>MNIWSTFRFVPPLAPEALAWATLSFATYLAASEATPVLWGRAIDPLALALAVQMTLSITKNILSDRFLKSFLRSPRIGLVLLAGVFAGLGMLAVYGTAVTVAKLFILYYLAHAAVLSFGATHAPGILDSVQGTWVRQTKHLKEAVMLEAAGLVIAAATLFSIWTFAGPLAFAAMMSFGVLLVRTMANWVIVLFLIDKDIGAGPHHGED</sequence>